<dbReference type="Pfam" id="PF05345">
    <property type="entry name" value="He_PIG"/>
    <property type="match status" value="1"/>
</dbReference>
<dbReference type="PANTHER" id="PTHR21559:SF21">
    <property type="entry name" value="DYSTROGLYCAN 1"/>
    <property type="match status" value="1"/>
</dbReference>
<keyword evidence="15" id="KW-0325">Glycoprotein</keyword>
<comment type="function">
    <text evidence="19">The dystroglycan complex is involved in a number of processes including laminin and basement membrane assembly, sarcolemmal stability, cell survival, peripheral nerve myelination, nodal structure, cell migration, and epithelial polarization.</text>
</comment>
<dbReference type="GO" id="GO:0005654">
    <property type="term" value="C:nucleoplasm"/>
    <property type="evidence" value="ECO:0007669"/>
    <property type="project" value="UniProtKB-SubCell"/>
</dbReference>
<evidence type="ECO:0000313" key="30">
    <source>
        <dbReference type="Proteomes" id="UP000887013"/>
    </source>
</evidence>
<protein>
    <recommendedName>
        <fullName evidence="21">Dystroglycan 1</fullName>
    </recommendedName>
    <alternativeName>
        <fullName evidence="23">Dystroglycan</fullName>
    </alternativeName>
    <alternativeName>
        <fullName evidence="22">Dystrophin-associated glycoprotein 1</fullName>
    </alternativeName>
</protein>
<reference evidence="29" key="1">
    <citation type="submission" date="2020-08" db="EMBL/GenBank/DDBJ databases">
        <title>Multicomponent nature underlies the extraordinary mechanical properties of spider dragline silk.</title>
        <authorList>
            <person name="Kono N."/>
            <person name="Nakamura H."/>
            <person name="Mori M."/>
            <person name="Yoshida Y."/>
            <person name="Ohtoshi R."/>
            <person name="Malay A.D."/>
            <person name="Moran D.A.P."/>
            <person name="Tomita M."/>
            <person name="Numata K."/>
            <person name="Arakawa K."/>
        </authorList>
    </citation>
    <scope>NUCLEOTIDE SEQUENCE</scope>
</reference>
<evidence type="ECO:0000256" key="4">
    <source>
        <dbReference type="ARBA" id="ARBA00004251"/>
    </source>
</evidence>
<dbReference type="GO" id="GO:0005576">
    <property type="term" value="C:extracellular region"/>
    <property type="evidence" value="ECO:0007669"/>
    <property type="project" value="UniProtKB-SubCell"/>
</dbReference>
<comment type="caution">
    <text evidence="29">The sequence shown here is derived from an EMBL/GenBank/DDBJ whole genome shotgun (WGS) entry which is preliminary data.</text>
</comment>
<dbReference type="GO" id="GO:0002009">
    <property type="term" value="P:morphogenesis of an epithelium"/>
    <property type="evidence" value="ECO:0007669"/>
    <property type="project" value="TreeGrafter"/>
</dbReference>
<evidence type="ECO:0000256" key="7">
    <source>
        <dbReference type="ARBA" id="ARBA00022490"/>
    </source>
</evidence>
<gene>
    <name evidence="29" type="primary">DAG1</name>
    <name evidence="29" type="ORF">NPIL_89241</name>
</gene>
<dbReference type="InterPro" id="IPR006644">
    <property type="entry name" value="Cadg"/>
</dbReference>
<dbReference type="EMBL" id="BMAW01083716">
    <property type="protein sequence ID" value="GFU35337.1"/>
    <property type="molecule type" value="Genomic_DNA"/>
</dbReference>
<dbReference type="InterPro" id="IPR041631">
    <property type="entry name" value="Alpha_DG1_N2"/>
</dbReference>
<dbReference type="CDD" id="cd11303">
    <property type="entry name" value="Dystroglycan_repeat"/>
    <property type="match status" value="1"/>
</dbReference>
<feature type="chain" id="PRO_5036484719" description="Dystroglycan 1" evidence="27">
    <location>
        <begin position="32"/>
        <end position="1144"/>
    </location>
</feature>
<keyword evidence="11 27" id="KW-0732">Signal</keyword>
<keyword evidence="9" id="KW-0597">Phosphoprotein</keyword>
<evidence type="ECO:0000256" key="27">
    <source>
        <dbReference type="SAM" id="SignalP"/>
    </source>
</evidence>
<dbReference type="Pfam" id="PF05454">
    <property type="entry name" value="DAG1"/>
    <property type="match status" value="2"/>
</dbReference>
<evidence type="ECO:0000256" key="22">
    <source>
        <dbReference type="ARBA" id="ARBA00030092"/>
    </source>
</evidence>
<keyword evidence="26" id="KW-0472">Membrane</keyword>
<dbReference type="PROSITE" id="PS51699">
    <property type="entry name" value="SEA_DG"/>
    <property type="match status" value="2"/>
</dbReference>
<evidence type="ECO:0000256" key="24">
    <source>
        <dbReference type="ARBA" id="ARBA00034100"/>
    </source>
</evidence>
<evidence type="ECO:0000313" key="29">
    <source>
        <dbReference type="EMBL" id="GFU35337.1"/>
    </source>
</evidence>
<organism evidence="29 30">
    <name type="scientific">Nephila pilipes</name>
    <name type="common">Giant wood spider</name>
    <name type="synonym">Nephila maculata</name>
    <dbReference type="NCBI Taxonomy" id="299642"/>
    <lineage>
        <taxon>Eukaryota</taxon>
        <taxon>Metazoa</taxon>
        <taxon>Ecdysozoa</taxon>
        <taxon>Arthropoda</taxon>
        <taxon>Chelicerata</taxon>
        <taxon>Arachnida</taxon>
        <taxon>Araneae</taxon>
        <taxon>Araneomorphae</taxon>
        <taxon>Entelegynae</taxon>
        <taxon>Araneoidea</taxon>
        <taxon>Nephilidae</taxon>
        <taxon>Nephila</taxon>
    </lineage>
</organism>
<feature type="transmembrane region" description="Helical" evidence="26">
    <location>
        <begin position="992"/>
        <end position="1018"/>
    </location>
</feature>
<evidence type="ECO:0000256" key="10">
    <source>
        <dbReference type="ARBA" id="ARBA00022692"/>
    </source>
</evidence>
<evidence type="ECO:0000256" key="20">
    <source>
        <dbReference type="ARBA" id="ARBA00024991"/>
    </source>
</evidence>
<keyword evidence="7" id="KW-0963">Cytoplasm</keyword>
<dbReference type="GO" id="GO:0007411">
    <property type="term" value="P:axon guidance"/>
    <property type="evidence" value="ECO:0007669"/>
    <property type="project" value="TreeGrafter"/>
</dbReference>
<dbReference type="GO" id="GO:0043236">
    <property type="term" value="F:laminin binding"/>
    <property type="evidence" value="ECO:0007669"/>
    <property type="project" value="TreeGrafter"/>
</dbReference>
<evidence type="ECO:0000256" key="11">
    <source>
        <dbReference type="ARBA" id="ARBA00022729"/>
    </source>
</evidence>
<dbReference type="Pfam" id="PF18424">
    <property type="entry name" value="a_DG1_N2"/>
    <property type="match status" value="1"/>
</dbReference>
<dbReference type="GO" id="GO:0042383">
    <property type="term" value="C:sarcolemma"/>
    <property type="evidence" value="ECO:0007669"/>
    <property type="project" value="UniProtKB-SubCell"/>
</dbReference>
<evidence type="ECO:0000259" key="28">
    <source>
        <dbReference type="PROSITE" id="PS51699"/>
    </source>
</evidence>
<evidence type="ECO:0000256" key="17">
    <source>
        <dbReference type="ARBA" id="ARBA00023242"/>
    </source>
</evidence>
<evidence type="ECO:0000256" key="9">
    <source>
        <dbReference type="ARBA" id="ARBA00022553"/>
    </source>
</evidence>
<evidence type="ECO:0000256" key="13">
    <source>
        <dbReference type="ARBA" id="ARBA00023018"/>
    </source>
</evidence>
<dbReference type="GO" id="GO:0005856">
    <property type="term" value="C:cytoskeleton"/>
    <property type="evidence" value="ECO:0007669"/>
    <property type="project" value="UniProtKB-SubCell"/>
</dbReference>
<accession>A0A8X6UI31</accession>
<proteinExistence type="predicted"/>
<keyword evidence="8" id="KW-0964">Secreted</keyword>
<dbReference type="InterPro" id="IPR013783">
    <property type="entry name" value="Ig-like_fold"/>
</dbReference>
<dbReference type="GO" id="GO:0045211">
    <property type="term" value="C:postsynaptic membrane"/>
    <property type="evidence" value="ECO:0007669"/>
    <property type="project" value="UniProtKB-SubCell"/>
</dbReference>
<evidence type="ECO:0000256" key="18">
    <source>
        <dbReference type="ARBA" id="ARBA00023257"/>
    </source>
</evidence>
<dbReference type="Gene3D" id="2.60.40.10">
    <property type="entry name" value="Immunoglobulins"/>
    <property type="match status" value="3"/>
</dbReference>
<feature type="compositionally biased region" description="Pro residues" evidence="25">
    <location>
        <begin position="1105"/>
        <end position="1115"/>
    </location>
</feature>
<dbReference type="InterPro" id="IPR015919">
    <property type="entry name" value="Cadherin-like_sf"/>
</dbReference>
<keyword evidence="17" id="KW-0539">Nucleus</keyword>
<name>A0A8X6UI31_NEPPI</name>
<dbReference type="GO" id="GO:0005509">
    <property type="term" value="F:calcium ion binding"/>
    <property type="evidence" value="ECO:0007669"/>
    <property type="project" value="InterPro"/>
</dbReference>
<evidence type="ECO:0000256" key="1">
    <source>
        <dbReference type="ARBA" id="ARBA00004135"/>
    </source>
</evidence>
<keyword evidence="6" id="KW-1003">Cell membrane</keyword>
<evidence type="ECO:0000256" key="14">
    <source>
        <dbReference type="ARBA" id="ARBA00023157"/>
    </source>
</evidence>
<feature type="compositionally biased region" description="Pro residues" evidence="25">
    <location>
        <begin position="1133"/>
        <end position="1144"/>
    </location>
</feature>
<keyword evidence="12 26" id="KW-1133">Transmembrane helix</keyword>
<dbReference type="GO" id="GO:0016011">
    <property type="term" value="C:dystroglycan complex"/>
    <property type="evidence" value="ECO:0007669"/>
    <property type="project" value="TreeGrafter"/>
</dbReference>
<feature type="domain" description="Peptidase S72" evidence="28">
    <location>
        <begin position="852"/>
        <end position="961"/>
    </location>
</feature>
<feature type="domain" description="Peptidase S72" evidence="28">
    <location>
        <begin position="619"/>
        <end position="730"/>
    </location>
</feature>
<evidence type="ECO:0000256" key="26">
    <source>
        <dbReference type="SAM" id="Phobius"/>
    </source>
</evidence>
<comment type="function">
    <text evidence="20">Transmembrane protein that plays important roles in connecting the extracellular matrix to the cytoskeleton. Acts as a cell adhesion receptor in both muscle and non-muscle tissues. Receptor for both DMD and UTRN and, through these interactions, scaffolds axin to the cytoskeleton. Also functions in cell adhesion-mediated signaling and implicated in cell polarity.</text>
</comment>
<comment type="subcellular location">
    <subcellularLocation>
        <location evidence="1">Cell membrane</location>
        <location evidence="1">Sarcolemma</location>
    </subcellularLocation>
    <subcellularLocation>
        <location evidence="4">Cell membrane</location>
        <topology evidence="4">Single-pass type I membrane protein</topology>
    </subcellularLocation>
    <subcellularLocation>
        <location evidence="3">Cytoplasm</location>
        <location evidence="3">Cytoskeleton</location>
    </subcellularLocation>
    <subcellularLocation>
        <location evidence="5">Nucleus</location>
        <location evidence="5">Nucleoplasm</location>
    </subcellularLocation>
    <subcellularLocation>
        <location evidence="24">Postsynaptic cell membrane</location>
    </subcellularLocation>
    <subcellularLocation>
        <location evidence="2">Secreted</location>
        <location evidence="2">Extracellular space</location>
    </subcellularLocation>
</comment>
<dbReference type="InterPro" id="IPR030398">
    <property type="entry name" value="SEA_DG_dom"/>
</dbReference>
<dbReference type="Proteomes" id="UP000887013">
    <property type="component" value="Unassembled WGS sequence"/>
</dbReference>
<evidence type="ECO:0000256" key="21">
    <source>
        <dbReference type="ARBA" id="ARBA00026224"/>
    </source>
</evidence>
<dbReference type="InterPro" id="IPR027468">
    <property type="entry name" value="Alpha-dystroglycan_domain_2"/>
</dbReference>
<evidence type="ECO:0000256" key="16">
    <source>
        <dbReference type="ARBA" id="ARBA00023212"/>
    </source>
</evidence>
<evidence type="ECO:0000256" key="23">
    <source>
        <dbReference type="ARBA" id="ARBA00031034"/>
    </source>
</evidence>
<dbReference type="InterPro" id="IPR008465">
    <property type="entry name" value="DAG1_C"/>
</dbReference>
<keyword evidence="16" id="KW-0206">Cytoskeleton</keyword>
<dbReference type="Gene3D" id="3.30.70.1040">
    <property type="entry name" value="Dystroglycan, domain 2"/>
    <property type="match status" value="1"/>
</dbReference>
<keyword evidence="10 26" id="KW-0812">Transmembrane</keyword>
<dbReference type="SUPFAM" id="SSF111006">
    <property type="entry name" value="Dystroglycan, domain 2"/>
    <property type="match status" value="1"/>
</dbReference>
<dbReference type="SMART" id="SM00736">
    <property type="entry name" value="CADG"/>
    <property type="match status" value="3"/>
</dbReference>
<dbReference type="PROSITE" id="PS51257">
    <property type="entry name" value="PROKAR_LIPOPROTEIN"/>
    <property type="match status" value="1"/>
</dbReference>
<evidence type="ECO:0000256" key="25">
    <source>
        <dbReference type="SAM" id="MobiDB-lite"/>
    </source>
</evidence>
<keyword evidence="30" id="KW-1185">Reference proteome</keyword>
<keyword evidence="13" id="KW-0770">Synapse</keyword>
<evidence type="ECO:0000256" key="2">
    <source>
        <dbReference type="ARBA" id="ARBA00004239"/>
    </source>
</evidence>
<feature type="signal peptide" evidence="27">
    <location>
        <begin position="1"/>
        <end position="31"/>
    </location>
</feature>
<evidence type="ECO:0000256" key="8">
    <source>
        <dbReference type="ARBA" id="ARBA00022525"/>
    </source>
</evidence>
<sequence length="1144" mass="128056">MTPSSRSSFKQLTFCVRTVCCLVLLFVSVSCLVPSDDDETNYVNLLLRDLDNSGLQEQQSDKIVDGKDVVKRHWGISDATAVAGKVFSYPIPEDAFTGKIKRYEVTEAGESSLPEWLLYDEDSQTFSGVPVAKDIGQYYISVKAVGYSQSKSPTAKDVFSIEVVEDSPDTRISDTEGLSGFCAFGESQTVANLNIDLNVEELNISDRINILKKLSNFLNIPLKKFKLLPKTEKNSLDLNAVLAGPGNSKTKTKNGGIAEWKVGCSSSISNEQKAMISKLERAAEDGSLSAAIGYPIIGWHITNVIPKVTYRDKRQIGRGTPVPGVLPTQWPRFTERVDEYELTEDTLTPETRIIPTMASPTLMQPSHHHRHGHGDYGLERGHHHRPVESPILFTSPTLHQRMHTAYVTPIGATPVIVPDRPTKYIPVTPIIDEPYPSRYFPEEHTPMVDLASSMIIPTPVVIIPTPVVGATDTLPIPTFVSSVDGISSEIRPTKSQTVVEKTKKPPGVPNFRPTIERRVKKLTMVAGKVWKFQIPEDTFSDLEDGNTRNLKLLFMTAERTAVQPSSWIQFDPEKQMLYALPLDEHIGKYEFILEAMDSEGASTNDRLDIHVWQHHSARARHHEFSVSLKYNKWQYPITIDWNIEFAKRLSAYYGDRNESNIAVQSVVTEPVTTFTWSNDSLPTYPCPNEEIADLTNKLIDENTNEVYVGFRKAMGSDFNIIDASVNFLGVCHSPASTTSSTHSNFPPMLRNPIERINTTVGEILRFKIPDDTFYDFEDGSTRYLTLTFLTIENVRPPKSSWVQFDHKSQELYGLPFDGDAGRHEFQLVAMDNNGLQINDVFVIEVHPRPPKKWNVEFSLHIDHDYEEFSKDISKKVLVAWKLAKLYDDPDPRYLTVGSISKGSVVYAWTNNTLPHDPCPKRTIDKLVKNMINEDGTLSSKLTEAMLPEFKIIKADAMPLGICLGEVTPTSVTIAPPPATQKAEPAATTDDDIYITTIIPAVVIAVMLIIAALVACFLYRKKRKGKMTMQDNNTFIGNRAPVIFGDEMEEKPDPAKPPVIMREEKPPLAPPDYLRSSASSRDSTPHLDRVEQANIRNTNADLHIDPSPPYQPPPPFTTNRDSKNSRNKGTPTYRQPPPYMPPVPP</sequence>
<dbReference type="OrthoDB" id="5990676at2759"/>
<evidence type="ECO:0000256" key="19">
    <source>
        <dbReference type="ARBA" id="ARBA00023567"/>
    </source>
</evidence>
<evidence type="ECO:0000256" key="3">
    <source>
        <dbReference type="ARBA" id="ARBA00004245"/>
    </source>
</evidence>
<dbReference type="GO" id="GO:0021675">
    <property type="term" value="P:nerve development"/>
    <property type="evidence" value="ECO:0007669"/>
    <property type="project" value="TreeGrafter"/>
</dbReference>
<keyword evidence="14" id="KW-1015">Disulfide bond</keyword>
<feature type="region of interest" description="Disordered" evidence="25">
    <location>
        <begin position="1047"/>
        <end position="1144"/>
    </location>
</feature>
<evidence type="ECO:0000256" key="6">
    <source>
        <dbReference type="ARBA" id="ARBA00022475"/>
    </source>
</evidence>
<evidence type="ECO:0000256" key="5">
    <source>
        <dbReference type="ARBA" id="ARBA00004642"/>
    </source>
</evidence>
<dbReference type="AlphaFoldDB" id="A0A8X6UI31"/>
<keyword evidence="18" id="KW-0628">Postsynaptic cell membrane</keyword>
<evidence type="ECO:0000256" key="12">
    <source>
        <dbReference type="ARBA" id="ARBA00022989"/>
    </source>
</evidence>
<dbReference type="SUPFAM" id="SSF49313">
    <property type="entry name" value="Cadherin-like"/>
    <property type="match status" value="3"/>
</dbReference>
<dbReference type="PANTHER" id="PTHR21559">
    <property type="entry name" value="DYSTROGLYCAN-RELATED"/>
    <property type="match status" value="1"/>
</dbReference>
<evidence type="ECO:0000256" key="15">
    <source>
        <dbReference type="ARBA" id="ARBA00023180"/>
    </source>
</evidence>